<protein>
    <submittedName>
        <fullName evidence="1">Uncharacterized protein</fullName>
    </submittedName>
</protein>
<dbReference type="AlphaFoldDB" id="A0A6C0LS77"/>
<name>A0A6C0LS77_9ZZZZ</name>
<evidence type="ECO:0000313" key="1">
    <source>
        <dbReference type="EMBL" id="QHU32855.1"/>
    </source>
</evidence>
<reference evidence="1" key="1">
    <citation type="journal article" date="2020" name="Nature">
        <title>Giant virus diversity and host interactions through global metagenomics.</title>
        <authorList>
            <person name="Schulz F."/>
            <person name="Roux S."/>
            <person name="Paez-Espino D."/>
            <person name="Jungbluth S."/>
            <person name="Walsh D.A."/>
            <person name="Denef V.J."/>
            <person name="McMahon K.D."/>
            <person name="Konstantinidis K.T."/>
            <person name="Eloe-Fadrosh E.A."/>
            <person name="Kyrpides N.C."/>
            <person name="Woyke T."/>
        </authorList>
    </citation>
    <scope>NUCLEOTIDE SEQUENCE</scope>
    <source>
        <strain evidence="1">GVMAG-M-3300027969-2</strain>
    </source>
</reference>
<proteinExistence type="predicted"/>
<accession>A0A6C0LS77</accession>
<dbReference type="EMBL" id="MN740542">
    <property type="protein sequence ID" value="QHU32855.1"/>
    <property type="molecule type" value="Genomic_DNA"/>
</dbReference>
<sequence>MFVVVKIATVITILCYNKYKPNYLVKYNIHILYMPYKTRKVRGKDCYRLINKNTKKVFAKCSPMKNIKKQLKLLNAIKYNKKFVPNSRRRSIKSKN</sequence>
<organism evidence="1">
    <name type="scientific">viral metagenome</name>
    <dbReference type="NCBI Taxonomy" id="1070528"/>
    <lineage>
        <taxon>unclassified sequences</taxon>
        <taxon>metagenomes</taxon>
        <taxon>organismal metagenomes</taxon>
    </lineage>
</organism>